<name>A0ABP9D7A4_9BACT</name>
<evidence type="ECO:0000256" key="5">
    <source>
        <dbReference type="ARBA" id="ARBA00023163"/>
    </source>
</evidence>
<dbReference type="CDD" id="cd06171">
    <property type="entry name" value="Sigma70_r4"/>
    <property type="match status" value="1"/>
</dbReference>
<comment type="caution">
    <text evidence="9">The sequence shown here is derived from an EMBL/GenBank/DDBJ whole genome shotgun (WGS) entry which is preliminary data.</text>
</comment>
<dbReference type="InterPro" id="IPR014284">
    <property type="entry name" value="RNA_pol_sigma-70_dom"/>
</dbReference>
<dbReference type="InterPro" id="IPR000838">
    <property type="entry name" value="RNA_pol_sigma70_ECF_CS"/>
</dbReference>
<dbReference type="NCBIfam" id="TIGR02985">
    <property type="entry name" value="Sig70_bacteroi1"/>
    <property type="match status" value="1"/>
</dbReference>
<evidence type="ECO:0000313" key="10">
    <source>
        <dbReference type="Proteomes" id="UP001500298"/>
    </source>
</evidence>
<keyword evidence="2 6" id="KW-0805">Transcription regulation</keyword>
<dbReference type="NCBIfam" id="TIGR02937">
    <property type="entry name" value="sigma70-ECF"/>
    <property type="match status" value="1"/>
</dbReference>
<feature type="domain" description="RNA polymerase sigma-70 region 2" evidence="7">
    <location>
        <begin position="20"/>
        <end position="83"/>
    </location>
</feature>
<keyword evidence="3 6" id="KW-0731">Sigma factor</keyword>
<feature type="domain" description="RNA polymerase sigma factor 70 region 4 type 2" evidence="8">
    <location>
        <begin position="116"/>
        <end position="165"/>
    </location>
</feature>
<dbReference type="InterPro" id="IPR013324">
    <property type="entry name" value="RNA_pol_sigma_r3/r4-like"/>
</dbReference>
<dbReference type="InterPro" id="IPR014327">
    <property type="entry name" value="RNA_pol_sigma70_bacteroid"/>
</dbReference>
<sequence>MAATETLNREGLDVNTFKSLFDQYYASIRNFVYYKVGDAQVAEDLAQEVFLKVWEKRQEVKTDTVKTYLYTIANNLSINYLKRGTVAFNFAINPVNRKEETIESPEYEMELKEFDMQLQKAISDIPEKSREVFLMNRIEGLTYNEIADRLQVSVKAVEKRMKKALDILRSTIAYKI</sequence>
<evidence type="ECO:0000256" key="1">
    <source>
        <dbReference type="ARBA" id="ARBA00010641"/>
    </source>
</evidence>
<comment type="similarity">
    <text evidence="1 6">Belongs to the sigma-70 factor family. ECF subfamily.</text>
</comment>
<evidence type="ECO:0000256" key="3">
    <source>
        <dbReference type="ARBA" id="ARBA00023082"/>
    </source>
</evidence>
<evidence type="ECO:0000259" key="8">
    <source>
        <dbReference type="Pfam" id="PF08281"/>
    </source>
</evidence>
<reference evidence="10" key="1">
    <citation type="journal article" date="2019" name="Int. J. Syst. Evol. Microbiol.">
        <title>The Global Catalogue of Microorganisms (GCM) 10K type strain sequencing project: providing services to taxonomists for standard genome sequencing and annotation.</title>
        <authorList>
            <consortium name="The Broad Institute Genomics Platform"/>
            <consortium name="The Broad Institute Genome Sequencing Center for Infectious Disease"/>
            <person name="Wu L."/>
            <person name="Ma J."/>
        </authorList>
    </citation>
    <scope>NUCLEOTIDE SEQUENCE [LARGE SCALE GENOMIC DNA]</scope>
    <source>
        <strain evidence="10">JCM 18326</strain>
    </source>
</reference>
<dbReference type="InterPro" id="IPR039425">
    <property type="entry name" value="RNA_pol_sigma-70-like"/>
</dbReference>
<dbReference type="PANTHER" id="PTHR43133">
    <property type="entry name" value="RNA POLYMERASE ECF-TYPE SIGMA FACTO"/>
    <property type="match status" value="1"/>
</dbReference>
<evidence type="ECO:0000256" key="6">
    <source>
        <dbReference type="RuleBase" id="RU000716"/>
    </source>
</evidence>
<evidence type="ECO:0000256" key="4">
    <source>
        <dbReference type="ARBA" id="ARBA00023125"/>
    </source>
</evidence>
<dbReference type="Pfam" id="PF04542">
    <property type="entry name" value="Sigma70_r2"/>
    <property type="match status" value="1"/>
</dbReference>
<accession>A0ABP9D7A4</accession>
<dbReference type="EMBL" id="BAABJX010000022">
    <property type="protein sequence ID" value="GAA4830001.1"/>
    <property type="molecule type" value="Genomic_DNA"/>
</dbReference>
<dbReference type="InterPro" id="IPR013249">
    <property type="entry name" value="RNA_pol_sigma70_r4_t2"/>
</dbReference>
<gene>
    <name evidence="9" type="ORF">GCM10023331_14090</name>
</gene>
<dbReference type="SUPFAM" id="SSF88946">
    <property type="entry name" value="Sigma2 domain of RNA polymerase sigma factors"/>
    <property type="match status" value="1"/>
</dbReference>
<keyword evidence="5 6" id="KW-0804">Transcription</keyword>
<dbReference type="Gene3D" id="1.10.10.10">
    <property type="entry name" value="Winged helix-like DNA-binding domain superfamily/Winged helix DNA-binding domain"/>
    <property type="match status" value="1"/>
</dbReference>
<dbReference type="InterPro" id="IPR007627">
    <property type="entry name" value="RNA_pol_sigma70_r2"/>
</dbReference>
<dbReference type="Gene3D" id="1.10.1740.10">
    <property type="match status" value="1"/>
</dbReference>
<dbReference type="Pfam" id="PF08281">
    <property type="entry name" value="Sigma70_r4_2"/>
    <property type="match status" value="1"/>
</dbReference>
<dbReference type="PROSITE" id="PS01063">
    <property type="entry name" value="SIGMA70_ECF"/>
    <property type="match status" value="1"/>
</dbReference>
<evidence type="ECO:0000259" key="7">
    <source>
        <dbReference type="Pfam" id="PF04542"/>
    </source>
</evidence>
<keyword evidence="10" id="KW-1185">Reference proteome</keyword>
<evidence type="ECO:0000313" key="9">
    <source>
        <dbReference type="EMBL" id="GAA4830001.1"/>
    </source>
</evidence>
<evidence type="ECO:0000256" key="2">
    <source>
        <dbReference type="ARBA" id="ARBA00023015"/>
    </source>
</evidence>
<dbReference type="InterPro" id="IPR013325">
    <property type="entry name" value="RNA_pol_sigma_r2"/>
</dbReference>
<dbReference type="Proteomes" id="UP001500298">
    <property type="component" value="Unassembled WGS sequence"/>
</dbReference>
<keyword evidence="4 6" id="KW-0238">DNA-binding</keyword>
<protein>
    <recommendedName>
        <fullName evidence="6">RNA polymerase sigma factor</fullName>
    </recommendedName>
</protein>
<organism evidence="9 10">
    <name type="scientific">Algivirga pacifica</name>
    <dbReference type="NCBI Taxonomy" id="1162670"/>
    <lineage>
        <taxon>Bacteria</taxon>
        <taxon>Pseudomonadati</taxon>
        <taxon>Bacteroidota</taxon>
        <taxon>Cytophagia</taxon>
        <taxon>Cytophagales</taxon>
        <taxon>Flammeovirgaceae</taxon>
        <taxon>Algivirga</taxon>
    </lineage>
</organism>
<proteinExistence type="inferred from homology"/>
<dbReference type="RefSeq" id="WP_345370431.1">
    <property type="nucleotide sequence ID" value="NZ_BAABJX010000022.1"/>
</dbReference>
<dbReference type="InterPro" id="IPR036388">
    <property type="entry name" value="WH-like_DNA-bd_sf"/>
</dbReference>
<dbReference type="PANTHER" id="PTHR43133:SF46">
    <property type="entry name" value="RNA POLYMERASE SIGMA-70 FACTOR ECF SUBFAMILY"/>
    <property type="match status" value="1"/>
</dbReference>
<dbReference type="SUPFAM" id="SSF88659">
    <property type="entry name" value="Sigma3 and sigma4 domains of RNA polymerase sigma factors"/>
    <property type="match status" value="1"/>
</dbReference>